<gene>
    <name evidence="2" type="ORF">E7V67_012140</name>
</gene>
<dbReference type="Proteomes" id="UP000321323">
    <property type="component" value="Chromosome"/>
</dbReference>
<evidence type="ECO:0000313" key="3">
    <source>
        <dbReference type="Proteomes" id="UP000321323"/>
    </source>
</evidence>
<keyword evidence="3" id="KW-1185">Reference proteome</keyword>
<dbReference type="PROSITE" id="PS51746">
    <property type="entry name" value="PPM_2"/>
    <property type="match status" value="1"/>
</dbReference>
<protein>
    <submittedName>
        <fullName evidence="2">Protein phosphatase 2C domain-containing protein</fullName>
    </submittedName>
</protein>
<dbReference type="InterPro" id="IPR036457">
    <property type="entry name" value="PPM-type-like_dom_sf"/>
</dbReference>
<dbReference type="Pfam" id="PF13672">
    <property type="entry name" value="PP2C_2"/>
    <property type="match status" value="1"/>
</dbReference>
<evidence type="ECO:0000313" key="2">
    <source>
        <dbReference type="EMBL" id="WUR15816.1"/>
    </source>
</evidence>
<dbReference type="Gene3D" id="3.60.40.10">
    <property type="entry name" value="PPM-type phosphatase domain"/>
    <property type="match status" value="1"/>
</dbReference>
<dbReference type="SMART" id="SM00331">
    <property type="entry name" value="PP2C_SIG"/>
    <property type="match status" value="1"/>
</dbReference>
<dbReference type="EMBL" id="CP136508">
    <property type="protein sequence ID" value="WUR15816.1"/>
    <property type="molecule type" value="Genomic_DNA"/>
</dbReference>
<evidence type="ECO:0000259" key="1">
    <source>
        <dbReference type="PROSITE" id="PS51746"/>
    </source>
</evidence>
<dbReference type="InterPro" id="IPR001932">
    <property type="entry name" value="PPM-type_phosphatase-like_dom"/>
</dbReference>
<sequence>MASHPPLSPPLSTSQYCALAGGTAFGLTETGPFRAANEDNFLLAPQPGLLAVADGMGGHAGGATASAEALALLHAFLRAAGHGADDTFAPGAHGAAPLHTLGAAVAHANARLYQANTALGRPEGTGMGTTLTALWRPDPAGPAYVGHVGDSRLYLLRAGRIAQVTHDQTLYQQALDAGRTAMLPGRNLLLQALGPGPAVQPELLVQPVAPGDLFLLCSDGLHGDSADGAIAAILADARDDDLHERCAALVALALHDGSRDNVTAVLLRCAG</sequence>
<dbReference type="SMART" id="SM00332">
    <property type="entry name" value="PP2Cc"/>
    <property type="match status" value="1"/>
</dbReference>
<name>A0ABZ1UT21_9BURK</name>
<feature type="domain" description="PPM-type phosphatase" evidence="1">
    <location>
        <begin position="24"/>
        <end position="269"/>
    </location>
</feature>
<dbReference type="SUPFAM" id="SSF81606">
    <property type="entry name" value="PP2C-like"/>
    <property type="match status" value="1"/>
</dbReference>
<dbReference type="CDD" id="cd00143">
    <property type="entry name" value="PP2Cc"/>
    <property type="match status" value="1"/>
</dbReference>
<organism evidence="2 3">
    <name type="scientific">[Empedobacter] haloabium</name>
    <dbReference type="NCBI Taxonomy" id="592317"/>
    <lineage>
        <taxon>Bacteria</taxon>
        <taxon>Pseudomonadati</taxon>
        <taxon>Pseudomonadota</taxon>
        <taxon>Betaproteobacteria</taxon>
        <taxon>Burkholderiales</taxon>
        <taxon>Oxalobacteraceae</taxon>
        <taxon>Telluria group</taxon>
        <taxon>Telluria group incertae sedis</taxon>
    </lineage>
</organism>
<accession>A0ABZ1UT21</accession>
<proteinExistence type="predicted"/>
<reference evidence="2 3" key="1">
    <citation type="journal article" date="2019" name="Int. J. Syst. Evol. Microbiol.">
        <title>The Draft Whole-Genome Sequence of the Antibiotic Producer Empedobacter haloabium ATCC 31962 Provides Indications for Its Taxonomic Reclassification.</title>
        <authorList>
            <person name="Miess H."/>
            <person name="Arlt P."/>
            <person name="Apel A.K."/>
            <person name="Weber T."/>
            <person name="Nieselt K."/>
            <person name="Hanssen F."/>
            <person name="Czemmel S."/>
            <person name="Nahnsen S."/>
            <person name="Gross H."/>
        </authorList>
    </citation>
    <scope>NUCLEOTIDE SEQUENCE [LARGE SCALE GENOMIC DNA]</scope>
    <source>
        <strain evidence="2 3">ATCC 31962</strain>
    </source>
</reference>